<dbReference type="GO" id="GO:1901359">
    <property type="term" value="F:tungstate binding"/>
    <property type="evidence" value="ECO:0007669"/>
    <property type="project" value="UniProtKB-ARBA"/>
</dbReference>
<sequence>MRKVKKLIGMVLGLSLMMLVGCSGQGTAKADIPTELTLSVAASLTDCMATLEEAFKEQYPNITLKMNFGASGALQQQIEQGAPVDLFISAGTKQVNALEEAGLLEAGTNENLLRNRLVLITPQNGEILTFKGLGEGTFSKLAVGEFESVPVGQYTKEVLDTLEIYDEVEEKLVFAKDVREVLSWVESGNADAGVVYETDAMISDKVVISDVADESWHKPVMYAMGIIKDTTHLEETKLFTEFLGTEEAREIFASYGFTPAEKAE</sequence>
<dbReference type="AlphaFoldDB" id="A0AA42DMK4"/>
<organism evidence="7 8">
    <name type="scientific">Holtiella tumoricola</name>
    <dbReference type="NCBI Taxonomy" id="3018743"/>
    <lineage>
        <taxon>Bacteria</taxon>
        <taxon>Bacillati</taxon>
        <taxon>Bacillota</taxon>
        <taxon>Clostridia</taxon>
        <taxon>Lachnospirales</taxon>
        <taxon>Cellulosilyticaceae</taxon>
        <taxon>Holtiella</taxon>
    </lineage>
</organism>
<dbReference type="InterPro" id="IPR041879">
    <property type="entry name" value="YvgL-like_PBP2"/>
</dbReference>
<protein>
    <submittedName>
        <fullName evidence="7">Molybdate ABC transporter substrate-binding protein</fullName>
    </submittedName>
</protein>
<evidence type="ECO:0000256" key="6">
    <source>
        <dbReference type="SAM" id="SignalP"/>
    </source>
</evidence>
<evidence type="ECO:0000313" key="8">
    <source>
        <dbReference type="Proteomes" id="UP001169242"/>
    </source>
</evidence>
<comment type="caution">
    <text evidence="7">The sequence shown here is derived from an EMBL/GenBank/DDBJ whole genome shotgun (WGS) entry which is preliminary data.</text>
</comment>
<dbReference type="NCBIfam" id="TIGR01256">
    <property type="entry name" value="modA"/>
    <property type="match status" value="1"/>
</dbReference>
<dbReference type="Proteomes" id="UP001169242">
    <property type="component" value="Unassembled WGS sequence"/>
</dbReference>
<dbReference type="GO" id="GO:0030973">
    <property type="term" value="F:molybdate ion binding"/>
    <property type="evidence" value="ECO:0007669"/>
    <property type="project" value="UniProtKB-ARBA"/>
</dbReference>
<evidence type="ECO:0000256" key="4">
    <source>
        <dbReference type="ARBA" id="ARBA00022729"/>
    </source>
</evidence>
<reference evidence="7" key="1">
    <citation type="journal article" date="2023" name="Int. J. Syst. Evol. Microbiol.">
        <title>&lt;i&gt;Holtiella tumoricola&lt;/i&gt; gen. nov. sp. nov., isolated from a human clinical sample.</title>
        <authorList>
            <person name="Allen-Vercoe E."/>
            <person name="Daigneault M.C."/>
            <person name="Vancuren S.J."/>
            <person name="Cochrane K."/>
            <person name="O'Neal L.L."/>
            <person name="Sankaranarayanan K."/>
            <person name="Lawson P.A."/>
        </authorList>
    </citation>
    <scope>NUCLEOTIDE SEQUENCE</scope>
    <source>
        <strain evidence="7">CC70A</strain>
    </source>
</reference>
<dbReference type="SUPFAM" id="SSF53850">
    <property type="entry name" value="Periplasmic binding protein-like II"/>
    <property type="match status" value="1"/>
</dbReference>
<dbReference type="Pfam" id="PF13531">
    <property type="entry name" value="SBP_bac_11"/>
    <property type="match status" value="1"/>
</dbReference>
<evidence type="ECO:0000256" key="2">
    <source>
        <dbReference type="ARBA" id="ARBA00022505"/>
    </source>
</evidence>
<keyword evidence="8" id="KW-1185">Reference proteome</keyword>
<evidence type="ECO:0000256" key="5">
    <source>
        <dbReference type="PIRSR" id="PIRSR004846-1"/>
    </source>
</evidence>
<keyword evidence="4 6" id="KW-0732">Signal</keyword>
<dbReference type="FunFam" id="3.40.190.10:FF:000035">
    <property type="entry name" value="Molybdate ABC transporter substrate-binding protein"/>
    <property type="match status" value="1"/>
</dbReference>
<evidence type="ECO:0000256" key="1">
    <source>
        <dbReference type="ARBA" id="ARBA00009175"/>
    </source>
</evidence>
<dbReference type="GO" id="GO:0015689">
    <property type="term" value="P:molybdate ion transport"/>
    <property type="evidence" value="ECO:0007669"/>
    <property type="project" value="InterPro"/>
</dbReference>
<dbReference type="PROSITE" id="PS51257">
    <property type="entry name" value="PROKAR_LIPOPROTEIN"/>
    <property type="match status" value="1"/>
</dbReference>
<dbReference type="EMBL" id="JAQIFT010000037">
    <property type="protein sequence ID" value="MDA3731531.1"/>
    <property type="molecule type" value="Genomic_DNA"/>
</dbReference>
<evidence type="ECO:0000256" key="3">
    <source>
        <dbReference type="ARBA" id="ARBA00022723"/>
    </source>
</evidence>
<gene>
    <name evidence="7" type="primary">modA</name>
    <name evidence="7" type="ORF">PBV87_08580</name>
</gene>
<dbReference type="InterPro" id="IPR005950">
    <property type="entry name" value="ModA"/>
</dbReference>
<name>A0AA42DMK4_9FIRM</name>
<dbReference type="PANTHER" id="PTHR30632">
    <property type="entry name" value="MOLYBDATE-BINDING PERIPLASMIC PROTEIN"/>
    <property type="match status" value="1"/>
</dbReference>
<feature type="binding site" evidence="5">
    <location>
        <position position="196"/>
    </location>
    <ligand>
        <name>molybdate</name>
        <dbReference type="ChEBI" id="CHEBI:36264"/>
    </ligand>
</feature>
<keyword evidence="2 5" id="KW-0500">Molybdenum</keyword>
<evidence type="ECO:0000313" key="7">
    <source>
        <dbReference type="EMBL" id="MDA3731531.1"/>
    </source>
</evidence>
<keyword evidence="3 5" id="KW-0479">Metal-binding</keyword>
<dbReference type="InterPro" id="IPR050682">
    <property type="entry name" value="ModA/WtpA"/>
</dbReference>
<feature type="binding site" evidence="5">
    <location>
        <position position="43"/>
    </location>
    <ligand>
        <name>molybdate</name>
        <dbReference type="ChEBI" id="CHEBI:36264"/>
    </ligand>
</feature>
<dbReference type="GO" id="GO:0046872">
    <property type="term" value="F:metal ion binding"/>
    <property type="evidence" value="ECO:0007669"/>
    <property type="project" value="UniProtKB-KW"/>
</dbReference>
<comment type="similarity">
    <text evidence="1">Belongs to the bacterial solute-binding protein ModA family.</text>
</comment>
<dbReference type="CDD" id="cd13537">
    <property type="entry name" value="PBP2_YvgL_like"/>
    <property type="match status" value="1"/>
</dbReference>
<feature type="signal peptide" evidence="6">
    <location>
        <begin position="1"/>
        <end position="28"/>
    </location>
</feature>
<feature type="chain" id="PRO_5041275815" evidence="6">
    <location>
        <begin position="29"/>
        <end position="264"/>
    </location>
</feature>
<accession>A0AA42DMK4</accession>
<feature type="binding site" evidence="5">
    <location>
        <position position="178"/>
    </location>
    <ligand>
        <name>molybdate</name>
        <dbReference type="ChEBI" id="CHEBI:36264"/>
    </ligand>
</feature>
<dbReference type="PIRSF" id="PIRSF004846">
    <property type="entry name" value="ModA"/>
    <property type="match status" value="1"/>
</dbReference>
<dbReference type="Gene3D" id="3.40.190.10">
    <property type="entry name" value="Periplasmic binding protein-like II"/>
    <property type="match status" value="2"/>
</dbReference>
<dbReference type="PANTHER" id="PTHR30632:SF0">
    <property type="entry name" value="SULFATE-BINDING PROTEIN"/>
    <property type="match status" value="1"/>
</dbReference>
<dbReference type="RefSeq" id="WP_271011902.1">
    <property type="nucleotide sequence ID" value="NZ_JAQIFT010000037.1"/>
</dbReference>
<proteinExistence type="inferred from homology"/>
<feature type="binding site" evidence="5">
    <location>
        <position position="71"/>
    </location>
    <ligand>
        <name>molybdate</name>
        <dbReference type="ChEBI" id="CHEBI:36264"/>
    </ligand>
</feature>